<dbReference type="PROSITE" id="PS50975">
    <property type="entry name" value="ATP_GRASP"/>
    <property type="match status" value="1"/>
</dbReference>
<dbReference type="Gene3D" id="3.30.470.20">
    <property type="entry name" value="ATP-grasp fold, B domain"/>
    <property type="match status" value="1"/>
</dbReference>
<dbReference type="Proteomes" id="UP000075430">
    <property type="component" value="Unassembled WGS sequence"/>
</dbReference>
<keyword evidence="1" id="KW-0067">ATP-binding</keyword>
<accession>A0A150F376</accession>
<dbReference type="STRING" id="1793963.AXI58_05895"/>
<comment type="caution">
    <text evidence="4">The sequence shown here is derived from an EMBL/GenBank/DDBJ whole genome shotgun (WGS) entry which is preliminary data.</text>
</comment>
<evidence type="ECO:0000313" key="5">
    <source>
        <dbReference type="Proteomes" id="UP000075430"/>
    </source>
</evidence>
<protein>
    <submittedName>
        <fullName evidence="4">Carbamoyl-phosphate synthase</fullName>
    </submittedName>
</protein>
<dbReference type="InterPro" id="IPR013815">
    <property type="entry name" value="ATP_grasp_subdomain_1"/>
</dbReference>
<dbReference type="Gene3D" id="3.30.1490.20">
    <property type="entry name" value="ATP-grasp fold, A domain"/>
    <property type="match status" value="1"/>
</dbReference>
<dbReference type="InterPro" id="IPR011761">
    <property type="entry name" value="ATP-grasp"/>
</dbReference>
<feature type="coiled-coil region" evidence="2">
    <location>
        <begin position="171"/>
        <end position="198"/>
    </location>
</feature>
<organism evidence="4 5">
    <name type="scientific">Bacillus nakamurai</name>
    <dbReference type="NCBI Taxonomy" id="1793963"/>
    <lineage>
        <taxon>Bacteria</taxon>
        <taxon>Bacillati</taxon>
        <taxon>Bacillota</taxon>
        <taxon>Bacilli</taxon>
        <taxon>Bacillales</taxon>
        <taxon>Bacillaceae</taxon>
        <taxon>Bacillus</taxon>
    </lineage>
</organism>
<gene>
    <name evidence="4" type="ORF">AXI58_05895</name>
</gene>
<dbReference type="Pfam" id="PF02786">
    <property type="entry name" value="CPSase_L_D2"/>
    <property type="match status" value="1"/>
</dbReference>
<dbReference type="InterPro" id="IPR005479">
    <property type="entry name" value="CPAse_ATP-bd"/>
</dbReference>
<evidence type="ECO:0000259" key="3">
    <source>
        <dbReference type="PROSITE" id="PS50975"/>
    </source>
</evidence>
<evidence type="ECO:0000313" key="4">
    <source>
        <dbReference type="EMBL" id="KXZ13199.1"/>
    </source>
</evidence>
<evidence type="ECO:0000256" key="1">
    <source>
        <dbReference type="PROSITE-ProRule" id="PRU00409"/>
    </source>
</evidence>
<feature type="domain" description="ATP-grasp" evidence="3">
    <location>
        <begin position="121"/>
        <end position="312"/>
    </location>
</feature>
<dbReference type="RefSeq" id="WP_061523425.1">
    <property type="nucleotide sequence ID" value="NZ_JAJJBV010000009.1"/>
</dbReference>
<dbReference type="AlphaFoldDB" id="A0A150F376"/>
<evidence type="ECO:0000256" key="2">
    <source>
        <dbReference type="SAM" id="Coils"/>
    </source>
</evidence>
<sequence>MKHEHAAIVLDFSANGIGIIRSLARKGIDVYAFDTEQPYRIGKSRLATCGICPSPLTQEKELLEFLSDFAKQFQVKPVLYAGADDYVGFISKYRKTLDEFFLFLLPSHSLLETVLDKHKAYELAIQHNIPCPKTFFPNNQDELEEAIATIEFPCILKPVTGHEFRKKVNKKAIVMKDAAQLRKEYQSYRENGKLLVQEIIPGDNDCFYKVATFYDDQMKLLGLFSLQKNHQFPADFGTGAHVVSKRIPELIQKCLPFFEAIQLKGIGMAEFKKDPRDNVYKFIEINPRFWLTHSLTEPAGVHFVYMYYLYVTGQHVEPQLEQKDGIKWIYGVRYFLTFLQKRKRGEMTFRTFWKGCKGKKEYALFAWNDPMPFIRSTWSHLKNSWKRKRKEDRHA</sequence>
<name>A0A150F376_9BACI</name>
<dbReference type="OrthoDB" id="5420347at2"/>
<reference evidence="5" key="1">
    <citation type="submission" date="2016-02" db="EMBL/GenBank/DDBJ databases">
        <authorList>
            <person name="Dunlap C."/>
        </authorList>
    </citation>
    <scope>NUCLEOTIDE SEQUENCE [LARGE SCALE GENOMIC DNA]</scope>
    <source>
        <strain evidence="5">NRRL B-41092</strain>
    </source>
</reference>
<keyword evidence="5" id="KW-1185">Reference proteome</keyword>
<dbReference type="SUPFAM" id="SSF56059">
    <property type="entry name" value="Glutathione synthetase ATP-binding domain-like"/>
    <property type="match status" value="1"/>
</dbReference>
<keyword evidence="1" id="KW-0547">Nucleotide-binding</keyword>
<dbReference type="GO" id="GO:0046872">
    <property type="term" value="F:metal ion binding"/>
    <property type="evidence" value="ECO:0007669"/>
    <property type="project" value="InterPro"/>
</dbReference>
<dbReference type="EMBL" id="LSBA01000039">
    <property type="protein sequence ID" value="KXZ13199.1"/>
    <property type="molecule type" value="Genomic_DNA"/>
</dbReference>
<proteinExistence type="predicted"/>
<dbReference type="GO" id="GO:0005524">
    <property type="term" value="F:ATP binding"/>
    <property type="evidence" value="ECO:0007669"/>
    <property type="project" value="UniProtKB-UniRule"/>
</dbReference>
<keyword evidence="2" id="KW-0175">Coiled coil</keyword>